<dbReference type="EMBL" id="FUZF01000007">
    <property type="protein sequence ID" value="SKB71282.1"/>
    <property type="molecule type" value="Genomic_DNA"/>
</dbReference>
<proteinExistence type="predicted"/>
<evidence type="ECO:0000313" key="2">
    <source>
        <dbReference type="EMBL" id="SKB71282.1"/>
    </source>
</evidence>
<sequence length="120" mass="13485">MKKLILTGLSFLFAITILFAQEINPENKAKETVIELTEKLTLNDDQQTAVYEVVLEKVKAKVAIKSDTTLTPEAVKQQIEALTTTANTKINELLTEEQKPLFVKYLEEKAAKKEESTESV</sequence>
<keyword evidence="1" id="KW-0732">Signal</keyword>
<dbReference type="OrthoDB" id="710673at2"/>
<dbReference type="RefSeq" id="WP_079642920.1">
    <property type="nucleotide sequence ID" value="NZ_FUZF01000007.1"/>
</dbReference>
<dbReference type="AlphaFoldDB" id="A0A1T5DHU2"/>
<organism evidence="2 3">
    <name type="scientific">Sphingobacterium nematocida</name>
    <dbReference type="NCBI Taxonomy" id="1513896"/>
    <lineage>
        <taxon>Bacteria</taxon>
        <taxon>Pseudomonadati</taxon>
        <taxon>Bacteroidota</taxon>
        <taxon>Sphingobacteriia</taxon>
        <taxon>Sphingobacteriales</taxon>
        <taxon>Sphingobacteriaceae</taxon>
        <taxon>Sphingobacterium</taxon>
    </lineage>
</organism>
<evidence type="ECO:0000313" key="3">
    <source>
        <dbReference type="Proteomes" id="UP000190150"/>
    </source>
</evidence>
<reference evidence="3" key="1">
    <citation type="submission" date="2017-02" db="EMBL/GenBank/DDBJ databases">
        <authorList>
            <person name="Varghese N."/>
            <person name="Submissions S."/>
        </authorList>
    </citation>
    <scope>NUCLEOTIDE SEQUENCE [LARGE SCALE GENOMIC DNA]</scope>
    <source>
        <strain evidence="3">DSM 24091</strain>
    </source>
</reference>
<keyword evidence="3" id="KW-1185">Reference proteome</keyword>
<dbReference type="STRING" id="1513896.SAMN05660841_01981"/>
<feature type="chain" id="PRO_5012594704" description="LTXXQ motif family protein" evidence="1">
    <location>
        <begin position="21"/>
        <end position="120"/>
    </location>
</feature>
<evidence type="ECO:0008006" key="4">
    <source>
        <dbReference type="Google" id="ProtNLM"/>
    </source>
</evidence>
<name>A0A1T5DHU2_9SPHI</name>
<gene>
    <name evidence="2" type="ORF">SAMN05660841_01981</name>
</gene>
<evidence type="ECO:0000256" key="1">
    <source>
        <dbReference type="SAM" id="SignalP"/>
    </source>
</evidence>
<dbReference type="Proteomes" id="UP000190150">
    <property type="component" value="Unassembled WGS sequence"/>
</dbReference>
<protein>
    <recommendedName>
        <fullName evidence="4">LTXXQ motif family protein</fullName>
    </recommendedName>
</protein>
<feature type="signal peptide" evidence="1">
    <location>
        <begin position="1"/>
        <end position="20"/>
    </location>
</feature>
<accession>A0A1T5DHU2</accession>